<dbReference type="Proteomes" id="UP000324222">
    <property type="component" value="Unassembled WGS sequence"/>
</dbReference>
<proteinExistence type="predicted"/>
<evidence type="ECO:0000313" key="1">
    <source>
        <dbReference type="EMBL" id="MPC10136.1"/>
    </source>
</evidence>
<evidence type="ECO:0000313" key="2">
    <source>
        <dbReference type="Proteomes" id="UP000324222"/>
    </source>
</evidence>
<name>A0A5B7CP28_PORTR</name>
<protein>
    <submittedName>
        <fullName evidence="1">Uncharacterized protein</fullName>
    </submittedName>
</protein>
<comment type="caution">
    <text evidence="1">The sequence shown here is derived from an EMBL/GenBank/DDBJ whole genome shotgun (WGS) entry which is preliminary data.</text>
</comment>
<gene>
    <name evidence="1" type="ORF">E2C01_002766</name>
</gene>
<organism evidence="1 2">
    <name type="scientific">Portunus trituberculatus</name>
    <name type="common">Swimming crab</name>
    <name type="synonym">Neptunus trituberculatus</name>
    <dbReference type="NCBI Taxonomy" id="210409"/>
    <lineage>
        <taxon>Eukaryota</taxon>
        <taxon>Metazoa</taxon>
        <taxon>Ecdysozoa</taxon>
        <taxon>Arthropoda</taxon>
        <taxon>Crustacea</taxon>
        <taxon>Multicrustacea</taxon>
        <taxon>Malacostraca</taxon>
        <taxon>Eumalacostraca</taxon>
        <taxon>Eucarida</taxon>
        <taxon>Decapoda</taxon>
        <taxon>Pleocyemata</taxon>
        <taxon>Brachyura</taxon>
        <taxon>Eubrachyura</taxon>
        <taxon>Portunoidea</taxon>
        <taxon>Portunidae</taxon>
        <taxon>Portuninae</taxon>
        <taxon>Portunus</taxon>
    </lineage>
</organism>
<dbReference type="EMBL" id="VSRR010000102">
    <property type="protein sequence ID" value="MPC10136.1"/>
    <property type="molecule type" value="Genomic_DNA"/>
</dbReference>
<sequence>MGESVASRCSSFLEAQPHPPHGGVWGGGLGHGRAWVRSLLTGAIDAFIPPAVKAFIPTPEEIAALSALHTTTAAPATAPKEAAAAHTLPATTSPALGCLASKPPQQMTDGQCYRVKVFCSPSNLGSMMARALH</sequence>
<accession>A0A5B7CP28</accession>
<dbReference type="AlphaFoldDB" id="A0A5B7CP28"/>
<reference evidence="1 2" key="1">
    <citation type="submission" date="2019-05" db="EMBL/GenBank/DDBJ databases">
        <title>Another draft genome of Portunus trituberculatus and its Hox gene families provides insights of decapod evolution.</title>
        <authorList>
            <person name="Jeong J.-H."/>
            <person name="Song I."/>
            <person name="Kim S."/>
            <person name="Choi T."/>
            <person name="Kim D."/>
            <person name="Ryu S."/>
            <person name="Kim W."/>
        </authorList>
    </citation>
    <scope>NUCLEOTIDE SEQUENCE [LARGE SCALE GENOMIC DNA]</scope>
    <source>
        <tissue evidence="1">Muscle</tissue>
    </source>
</reference>
<keyword evidence="2" id="KW-1185">Reference proteome</keyword>